<dbReference type="EMBL" id="FMKA01000008">
    <property type="protein sequence ID" value="SCP97143.1"/>
    <property type="molecule type" value="Genomic_DNA"/>
</dbReference>
<dbReference type="SUPFAM" id="SSF82549">
    <property type="entry name" value="DAK1/DegV-like"/>
    <property type="match status" value="1"/>
</dbReference>
<dbReference type="PANTHER" id="PTHR33434">
    <property type="entry name" value="DEGV DOMAIN-CONTAINING PROTEIN DR_1986-RELATED"/>
    <property type="match status" value="1"/>
</dbReference>
<evidence type="ECO:0000313" key="3">
    <source>
        <dbReference type="Proteomes" id="UP000199315"/>
    </source>
</evidence>
<dbReference type="InterPro" id="IPR043168">
    <property type="entry name" value="DegV_C"/>
</dbReference>
<evidence type="ECO:0000256" key="1">
    <source>
        <dbReference type="ARBA" id="ARBA00023121"/>
    </source>
</evidence>
<dbReference type="PANTHER" id="PTHR33434:SF2">
    <property type="entry name" value="FATTY ACID-BINDING PROTEIN TM_1468"/>
    <property type="match status" value="1"/>
</dbReference>
<dbReference type="OrthoDB" id="9781230at2"/>
<dbReference type="InterPro" id="IPR003797">
    <property type="entry name" value="DegV"/>
</dbReference>
<name>A0A1D3TT95_9FIRM</name>
<dbReference type="STRING" id="1619234.SAMN05421730_1008106"/>
<dbReference type="Pfam" id="PF02645">
    <property type="entry name" value="DegV"/>
    <property type="match status" value="1"/>
</dbReference>
<dbReference type="AlphaFoldDB" id="A0A1D3TT95"/>
<keyword evidence="1" id="KW-0446">Lipid-binding</keyword>
<gene>
    <name evidence="2" type="ORF">SAMN05421730_1008106</name>
</gene>
<evidence type="ECO:0000313" key="2">
    <source>
        <dbReference type="EMBL" id="SCP97143.1"/>
    </source>
</evidence>
<dbReference type="Proteomes" id="UP000199315">
    <property type="component" value="Unassembled WGS sequence"/>
</dbReference>
<reference evidence="2 3" key="1">
    <citation type="submission" date="2016-09" db="EMBL/GenBank/DDBJ databases">
        <authorList>
            <person name="Capua I."/>
            <person name="De Benedictis P."/>
            <person name="Joannis T."/>
            <person name="Lombin L.H."/>
            <person name="Cattoli G."/>
        </authorList>
    </citation>
    <scope>NUCLEOTIDE SEQUENCE [LARGE SCALE GENOMIC DNA]</scope>
    <source>
        <strain evidence="2 3">GluBS11</strain>
    </source>
</reference>
<dbReference type="GO" id="GO:0008289">
    <property type="term" value="F:lipid binding"/>
    <property type="evidence" value="ECO:0007669"/>
    <property type="project" value="UniProtKB-KW"/>
</dbReference>
<organism evidence="2 3">
    <name type="scientific">Anaerobium acetethylicum</name>
    <dbReference type="NCBI Taxonomy" id="1619234"/>
    <lineage>
        <taxon>Bacteria</taxon>
        <taxon>Bacillati</taxon>
        <taxon>Bacillota</taxon>
        <taxon>Clostridia</taxon>
        <taxon>Lachnospirales</taxon>
        <taxon>Lachnospiraceae</taxon>
        <taxon>Anaerobium</taxon>
    </lineage>
</organism>
<dbReference type="InterPro" id="IPR050270">
    <property type="entry name" value="DegV_domain_contain"/>
</dbReference>
<dbReference type="RefSeq" id="WP_091232933.1">
    <property type="nucleotide sequence ID" value="NZ_FMKA01000008.1"/>
</dbReference>
<keyword evidence="3" id="KW-1185">Reference proteome</keyword>
<proteinExistence type="predicted"/>
<dbReference type="PROSITE" id="PS51482">
    <property type="entry name" value="DEGV"/>
    <property type="match status" value="1"/>
</dbReference>
<dbReference type="Gene3D" id="3.40.50.10170">
    <property type="match status" value="1"/>
</dbReference>
<accession>A0A1D3TT95</accession>
<dbReference type="NCBIfam" id="TIGR00762">
    <property type="entry name" value="DegV"/>
    <property type="match status" value="1"/>
</dbReference>
<dbReference type="Gene3D" id="3.30.1180.10">
    <property type="match status" value="1"/>
</dbReference>
<protein>
    <submittedName>
        <fullName evidence="2">EDD domain protein, DegV family</fullName>
    </submittedName>
</protein>
<sequence>MKDYKIFCDSACDTPIEILHQHDITLIPFYISFDQENYEKEIEEMSIPVFYERLTSEKIFPKTSLPSVHDYMKHFKKAIDAGNDILCICLNSRFSGSYQAAVNAKLMLEEDYPDVKIEVINSIQATSCEGLIVLQAAYMKEAGYSLEKNTATLAEIKKTARIMFTVGSLEYLQKGGRIGKVSSLAGTMLNLKPLIQLKDEELIPYGTIRGRNKSLEKTLQMVKDYFEENNERYDEYDFVLTTGTAHAEAEKFKVSVENLIGRKIDYPVFTIGVTIGTNTGPDAIGICFVKKHDFIQ</sequence>